<name>A0A835DFA0_TETSI</name>
<reference evidence="1 2" key="1">
    <citation type="submission" date="2020-04" db="EMBL/GenBank/DDBJ databases">
        <title>Plant Genome Project.</title>
        <authorList>
            <person name="Zhang R.-G."/>
        </authorList>
    </citation>
    <scope>NUCLEOTIDE SEQUENCE [LARGE SCALE GENOMIC DNA]</scope>
    <source>
        <strain evidence="1">YNK0</strain>
        <tissue evidence="1">Leaf</tissue>
    </source>
</reference>
<comment type="caution">
    <text evidence="1">The sequence shown here is derived from an EMBL/GenBank/DDBJ whole genome shotgun (WGS) entry which is preliminary data.</text>
</comment>
<gene>
    <name evidence="1" type="ORF">HHK36_017044</name>
</gene>
<dbReference type="EMBL" id="JABCRI010000011">
    <property type="protein sequence ID" value="KAF8398119.1"/>
    <property type="molecule type" value="Genomic_DNA"/>
</dbReference>
<dbReference type="AlphaFoldDB" id="A0A835DFA0"/>
<evidence type="ECO:0000313" key="1">
    <source>
        <dbReference type="EMBL" id="KAF8398119.1"/>
    </source>
</evidence>
<protein>
    <submittedName>
        <fullName evidence="1">Uncharacterized protein</fullName>
    </submittedName>
</protein>
<organism evidence="1 2">
    <name type="scientific">Tetracentron sinense</name>
    <name type="common">Spur-leaf</name>
    <dbReference type="NCBI Taxonomy" id="13715"/>
    <lineage>
        <taxon>Eukaryota</taxon>
        <taxon>Viridiplantae</taxon>
        <taxon>Streptophyta</taxon>
        <taxon>Embryophyta</taxon>
        <taxon>Tracheophyta</taxon>
        <taxon>Spermatophyta</taxon>
        <taxon>Magnoliopsida</taxon>
        <taxon>Trochodendrales</taxon>
        <taxon>Trochodendraceae</taxon>
        <taxon>Tetracentron</taxon>
    </lineage>
</organism>
<proteinExistence type="predicted"/>
<evidence type="ECO:0000313" key="2">
    <source>
        <dbReference type="Proteomes" id="UP000655225"/>
    </source>
</evidence>
<dbReference type="OrthoDB" id="10263919at2759"/>
<dbReference type="Proteomes" id="UP000655225">
    <property type="component" value="Unassembled WGS sequence"/>
</dbReference>
<accession>A0A835DFA0</accession>
<keyword evidence="2" id="KW-1185">Reference proteome</keyword>
<sequence>MLLYLLNPPEMAEERMDIRRTIRERYQILIAKRLVEEGINCWNLISQHHHLVLWENAVFEIEEQFMKISQCTTRALSEQVKGKAEKPSNRLQRAISQERICLQENVLKN</sequence>